<dbReference type="SUPFAM" id="SSF47473">
    <property type="entry name" value="EF-hand"/>
    <property type="match status" value="2"/>
</dbReference>
<protein>
    <recommendedName>
        <fullName evidence="6">Calmodulin</fullName>
    </recommendedName>
</protein>
<dbReference type="GO" id="GO:0016197">
    <property type="term" value="P:endosomal transport"/>
    <property type="evidence" value="ECO:0007669"/>
    <property type="project" value="TreeGrafter"/>
</dbReference>
<dbReference type="GO" id="GO:0006897">
    <property type="term" value="P:endocytosis"/>
    <property type="evidence" value="ECO:0007669"/>
    <property type="project" value="TreeGrafter"/>
</dbReference>
<evidence type="ECO:0008006" key="6">
    <source>
        <dbReference type="Google" id="ProtNLM"/>
    </source>
</evidence>
<dbReference type="EMBL" id="JBGBPQ010000027">
    <property type="protein sequence ID" value="KAL1498464.1"/>
    <property type="molecule type" value="Genomic_DNA"/>
</dbReference>
<dbReference type="PANTHER" id="PTHR11216:SF170">
    <property type="entry name" value="DYNAMIN ASSOCIATED PROTEIN 160, ISOFORM D"/>
    <property type="match status" value="1"/>
</dbReference>
<gene>
    <name evidence="4" type="ORF">AB1Y20_013789</name>
</gene>
<evidence type="ECO:0000313" key="5">
    <source>
        <dbReference type="Proteomes" id="UP001515480"/>
    </source>
</evidence>
<sequence length="538" mass="56878">MAASIYDLDEAVIEKYDSYFALLDTSNRGILDYVQCTPLFEKANLPAPTLASVVALADSDGDWRLDKKDFRIAMHLLYLAVQGHPVPTSVPAALAASARGADVGAPVDAEPSFGHSSFAGNFSQQPAAMPAPPAAEAPSSSWAAGWNAPPQDASWSSGGQRPPVGPTSLPPAGPGSSEVGAPLDGEPSFGFSSFEEGNFTSELAAMPSAPWKEATNSNWAAASTAPAQDSWSIGGQRPPGGEPLPSHAEGFHQSQRRNSRNSELAVMPLPSHAEGFHQSQRRNSRNSELAVMPSAPRKEAPNSNWAAASNAPAQDSWSIGGQRPPGGEPLPRRTDAEGFHQFQRRNSRNSGLSVQPVPESGSVSTSRPAQPGAWAPGFEMDVPLDGETSFGFSSFESNFPEQSARMPAARSMEAPSSSCAATSNAAPQDAWSNGGQRFGGEAPLSQRAHAEGIPQMEMVNSKSIFLSKQSIPGASLPGEAAIDLLSRSGLPLQDLDHIKRLADWDKDGSLSLDEFCIAMHLVARRKLGEPLINEERNV</sequence>
<reference evidence="4 5" key="1">
    <citation type="journal article" date="2024" name="Science">
        <title>Giant polyketide synthase enzymes in the biosynthesis of giant marine polyether toxins.</title>
        <authorList>
            <person name="Fallon T.R."/>
            <person name="Shende V.V."/>
            <person name="Wierzbicki I.H."/>
            <person name="Pendleton A.L."/>
            <person name="Watervoot N.F."/>
            <person name="Auber R.P."/>
            <person name="Gonzalez D.J."/>
            <person name="Wisecaver J.H."/>
            <person name="Moore B.S."/>
        </authorList>
    </citation>
    <scope>NUCLEOTIDE SEQUENCE [LARGE SCALE GENOMIC DNA]</scope>
    <source>
        <strain evidence="4 5">12B1</strain>
    </source>
</reference>
<feature type="compositionally biased region" description="Low complexity" evidence="1">
    <location>
        <begin position="389"/>
        <end position="399"/>
    </location>
</feature>
<accession>A0AB34IGI7</accession>
<feature type="domain" description="EF-hand" evidence="3">
    <location>
        <begin position="490"/>
        <end position="525"/>
    </location>
</feature>
<dbReference type="CDD" id="cd00052">
    <property type="entry name" value="EH"/>
    <property type="match status" value="2"/>
</dbReference>
<feature type="compositionally biased region" description="Polar residues" evidence="1">
    <location>
        <begin position="115"/>
        <end position="125"/>
    </location>
</feature>
<dbReference type="PANTHER" id="PTHR11216">
    <property type="entry name" value="EH DOMAIN"/>
    <property type="match status" value="1"/>
</dbReference>
<keyword evidence="5" id="KW-1185">Reference proteome</keyword>
<feature type="compositionally biased region" description="Low complexity" evidence="1">
    <location>
        <begin position="185"/>
        <end position="194"/>
    </location>
</feature>
<feature type="compositionally biased region" description="Polar residues" evidence="1">
    <location>
        <begin position="414"/>
        <end position="435"/>
    </location>
</feature>
<dbReference type="InterPro" id="IPR000261">
    <property type="entry name" value="EH_dom"/>
</dbReference>
<feature type="region of interest" description="Disordered" evidence="1">
    <location>
        <begin position="215"/>
        <end position="442"/>
    </location>
</feature>
<evidence type="ECO:0000313" key="4">
    <source>
        <dbReference type="EMBL" id="KAL1498464.1"/>
    </source>
</evidence>
<feature type="domain" description="EH" evidence="2">
    <location>
        <begin position="12"/>
        <end position="101"/>
    </location>
</feature>
<proteinExistence type="predicted"/>
<name>A0AB34IGI7_PRYPA</name>
<comment type="caution">
    <text evidence="4">The sequence shown here is derived from an EMBL/GenBank/DDBJ whole genome shotgun (WGS) entry which is preliminary data.</text>
</comment>
<dbReference type="PROSITE" id="PS50031">
    <property type="entry name" value="EH"/>
    <property type="match status" value="2"/>
</dbReference>
<evidence type="ECO:0000256" key="1">
    <source>
        <dbReference type="SAM" id="MobiDB-lite"/>
    </source>
</evidence>
<feature type="domain" description="EF-hand" evidence="3">
    <location>
        <begin position="45"/>
        <end position="80"/>
    </location>
</feature>
<organism evidence="4 5">
    <name type="scientific">Prymnesium parvum</name>
    <name type="common">Toxic golden alga</name>
    <dbReference type="NCBI Taxonomy" id="97485"/>
    <lineage>
        <taxon>Eukaryota</taxon>
        <taxon>Haptista</taxon>
        <taxon>Haptophyta</taxon>
        <taxon>Prymnesiophyceae</taxon>
        <taxon>Prymnesiales</taxon>
        <taxon>Prymnesiaceae</taxon>
        <taxon>Prymnesium</taxon>
    </lineage>
</organism>
<dbReference type="AlphaFoldDB" id="A0AB34IGI7"/>
<dbReference type="GO" id="GO:0005737">
    <property type="term" value="C:cytoplasm"/>
    <property type="evidence" value="ECO:0007669"/>
    <property type="project" value="TreeGrafter"/>
</dbReference>
<evidence type="ECO:0000259" key="2">
    <source>
        <dbReference type="PROSITE" id="PS50031"/>
    </source>
</evidence>
<feature type="compositionally biased region" description="Low complexity" evidence="1">
    <location>
        <begin position="215"/>
        <end position="227"/>
    </location>
</feature>
<evidence type="ECO:0000259" key="3">
    <source>
        <dbReference type="PROSITE" id="PS50222"/>
    </source>
</evidence>
<dbReference type="SMART" id="SM00027">
    <property type="entry name" value="EH"/>
    <property type="match status" value="2"/>
</dbReference>
<dbReference type="Pfam" id="PF12763">
    <property type="entry name" value="EH"/>
    <property type="match status" value="2"/>
</dbReference>
<dbReference type="Proteomes" id="UP001515480">
    <property type="component" value="Unassembled WGS sequence"/>
</dbReference>
<feature type="compositionally biased region" description="Pro residues" evidence="1">
    <location>
        <begin position="163"/>
        <end position="173"/>
    </location>
</feature>
<feature type="compositionally biased region" description="Low complexity" evidence="1">
    <location>
        <begin position="301"/>
        <end position="313"/>
    </location>
</feature>
<dbReference type="InterPro" id="IPR011992">
    <property type="entry name" value="EF-hand-dom_pair"/>
</dbReference>
<dbReference type="GO" id="GO:0005509">
    <property type="term" value="F:calcium ion binding"/>
    <property type="evidence" value="ECO:0007669"/>
    <property type="project" value="InterPro"/>
</dbReference>
<dbReference type="PROSITE" id="PS50222">
    <property type="entry name" value="EF_HAND_2"/>
    <property type="match status" value="2"/>
</dbReference>
<feature type="domain" description="EH" evidence="2">
    <location>
        <begin position="457"/>
        <end position="538"/>
    </location>
</feature>
<dbReference type="Gene3D" id="1.10.238.10">
    <property type="entry name" value="EF-hand"/>
    <property type="match status" value="2"/>
</dbReference>
<feature type="region of interest" description="Disordered" evidence="1">
    <location>
        <begin position="115"/>
        <end position="194"/>
    </location>
</feature>
<dbReference type="GO" id="GO:0005886">
    <property type="term" value="C:plasma membrane"/>
    <property type="evidence" value="ECO:0007669"/>
    <property type="project" value="TreeGrafter"/>
</dbReference>
<dbReference type="InterPro" id="IPR002048">
    <property type="entry name" value="EF_hand_dom"/>
</dbReference>